<feature type="compositionally biased region" description="Basic residues" evidence="1">
    <location>
        <begin position="365"/>
        <end position="374"/>
    </location>
</feature>
<accession>A0A699HIT1</accession>
<evidence type="ECO:0000313" key="3">
    <source>
        <dbReference type="EMBL" id="GEY24790.1"/>
    </source>
</evidence>
<reference evidence="3" key="1">
    <citation type="journal article" date="2019" name="Sci. Rep.">
        <title>Draft genome of Tanacetum cinerariifolium, the natural source of mosquito coil.</title>
        <authorList>
            <person name="Yamashiro T."/>
            <person name="Shiraishi A."/>
            <person name="Satake H."/>
            <person name="Nakayama K."/>
        </authorList>
    </citation>
    <scope>NUCLEOTIDE SEQUENCE</scope>
</reference>
<dbReference type="SUPFAM" id="SSF53098">
    <property type="entry name" value="Ribonuclease H-like"/>
    <property type="match status" value="1"/>
</dbReference>
<dbReference type="InterPro" id="IPR001584">
    <property type="entry name" value="Integrase_cat-core"/>
</dbReference>
<keyword evidence="3" id="KW-0548">Nucleotidyltransferase</keyword>
<dbReference type="PANTHER" id="PTHR45835:SF99">
    <property type="entry name" value="CHROMO DOMAIN-CONTAINING PROTEIN-RELATED"/>
    <property type="match status" value="1"/>
</dbReference>
<sequence>MHSLQSPTRPYPLIWMDHHGVEDDEEDPSEEHKPEDDDKDPEEDPNEEYEPEDSDETEPFEKDDTAALIDAFAAGSSPFLLPPTSPAYDQAPLGHKAAMIRRRDDIPKEDMPPQRRFAFTAPPPGSGHDVRTIARAADRAEDIGYIRALQAFEHRMMTSIEEVNLRVSYQAQVRSERSEDCLQTKLQEVHQAYLSSEVWNKALLTQLETLETHMSRMEWQRHSAEDLAVTQMIRIHTLEARAHTYTVEDAASSCHEAAYAMTWGTLKKKMTDKYYLKAYTQHFQELALMCTKFLADETEKVDKYISGLPDNIHGNVMSAIPKTLDETIELANDLMDQKLRTYVKRQHDNKRKTDDSSRNSQQQQPHKKKCKRYGHTTTDCRVNTNNNNNNRNQKAGACYQCGNGNGIAQRRAYALGGRVASSILTLSRSSKSIWYHVAPVARAPYRLAPSEIKELAEQLQELSNKGFIRPSSSPWGAPVLFFKKKDGSFRMCIDYRELNKLTVKNRCPLPKIDDLFDQLQRPLRVRALVLTMGLNLPKKILEAQTEALKPENLSPGDVRGMLRKDLLKEKLEPRANGTLCLNNRSWVPCFGDLRTLIMIESHKSKYLIHPEIPKWKWEKITMDFITKLPKTTNGYDTIWMIVDRLTKSAHFLPIRENDPIEKLMKLYMKEVVIRHGVPVSIISDHDGRFTSLLWQALHKAVGTRLDMSTAYHLETEEFSYNNGYHTSIKAIPFEVLYGRKCRSPVCWAEVRDAQLTGPEIIHETTKKIVQSKSRIQAARDGQKSYADLKHKL</sequence>
<feature type="region of interest" description="Disordered" evidence="1">
    <location>
        <begin position="1"/>
        <end position="61"/>
    </location>
</feature>
<comment type="caution">
    <text evidence="3">The sequence shown here is derived from an EMBL/GenBank/DDBJ whole genome shotgun (WGS) entry which is preliminary data.</text>
</comment>
<feature type="domain" description="Integrase catalytic" evidence="2">
    <location>
        <begin position="609"/>
        <end position="712"/>
    </location>
</feature>
<dbReference type="Gene3D" id="3.30.420.10">
    <property type="entry name" value="Ribonuclease H-like superfamily/Ribonuclease H"/>
    <property type="match status" value="1"/>
</dbReference>
<evidence type="ECO:0000259" key="2">
    <source>
        <dbReference type="PROSITE" id="PS50994"/>
    </source>
</evidence>
<keyword evidence="3" id="KW-0695">RNA-directed DNA polymerase</keyword>
<name>A0A699HIT1_TANCI</name>
<dbReference type="Gene3D" id="3.10.10.10">
    <property type="entry name" value="HIV Type 1 Reverse Transcriptase, subunit A, domain 1"/>
    <property type="match status" value="1"/>
</dbReference>
<dbReference type="EMBL" id="BKCJ010163133">
    <property type="protein sequence ID" value="GEY24790.1"/>
    <property type="molecule type" value="Genomic_DNA"/>
</dbReference>
<dbReference type="GO" id="GO:0003676">
    <property type="term" value="F:nucleic acid binding"/>
    <property type="evidence" value="ECO:0007669"/>
    <property type="project" value="InterPro"/>
</dbReference>
<dbReference type="PANTHER" id="PTHR45835">
    <property type="entry name" value="YALI0A06105P"/>
    <property type="match status" value="1"/>
</dbReference>
<dbReference type="AlphaFoldDB" id="A0A699HIT1"/>
<proteinExistence type="predicted"/>
<dbReference type="CDD" id="cd01647">
    <property type="entry name" value="RT_LTR"/>
    <property type="match status" value="1"/>
</dbReference>
<protein>
    <submittedName>
        <fullName evidence="3">Putative reverse transcriptase domain-containing protein</fullName>
    </submittedName>
</protein>
<keyword evidence="3" id="KW-0808">Transferase</keyword>
<dbReference type="SUPFAM" id="SSF56672">
    <property type="entry name" value="DNA/RNA polymerases"/>
    <property type="match status" value="1"/>
</dbReference>
<dbReference type="InterPro" id="IPR036397">
    <property type="entry name" value="RNaseH_sf"/>
</dbReference>
<feature type="compositionally biased region" description="Acidic residues" evidence="1">
    <location>
        <begin position="37"/>
        <end position="58"/>
    </location>
</feature>
<dbReference type="PROSITE" id="PS50994">
    <property type="entry name" value="INTEGRASE"/>
    <property type="match status" value="1"/>
</dbReference>
<dbReference type="GO" id="GO:0015074">
    <property type="term" value="P:DNA integration"/>
    <property type="evidence" value="ECO:0007669"/>
    <property type="project" value="InterPro"/>
</dbReference>
<dbReference type="InterPro" id="IPR012337">
    <property type="entry name" value="RNaseH-like_sf"/>
</dbReference>
<organism evidence="3">
    <name type="scientific">Tanacetum cinerariifolium</name>
    <name type="common">Dalmatian daisy</name>
    <name type="synonym">Chrysanthemum cinerariifolium</name>
    <dbReference type="NCBI Taxonomy" id="118510"/>
    <lineage>
        <taxon>Eukaryota</taxon>
        <taxon>Viridiplantae</taxon>
        <taxon>Streptophyta</taxon>
        <taxon>Embryophyta</taxon>
        <taxon>Tracheophyta</taxon>
        <taxon>Spermatophyta</taxon>
        <taxon>Magnoliopsida</taxon>
        <taxon>eudicotyledons</taxon>
        <taxon>Gunneridae</taxon>
        <taxon>Pentapetalae</taxon>
        <taxon>asterids</taxon>
        <taxon>campanulids</taxon>
        <taxon>Asterales</taxon>
        <taxon>Asteraceae</taxon>
        <taxon>Asteroideae</taxon>
        <taxon>Anthemideae</taxon>
        <taxon>Anthemidinae</taxon>
        <taxon>Tanacetum</taxon>
    </lineage>
</organism>
<dbReference type="InterPro" id="IPR043502">
    <property type="entry name" value="DNA/RNA_pol_sf"/>
</dbReference>
<evidence type="ECO:0000256" key="1">
    <source>
        <dbReference type="SAM" id="MobiDB-lite"/>
    </source>
</evidence>
<dbReference type="GO" id="GO:0003964">
    <property type="term" value="F:RNA-directed DNA polymerase activity"/>
    <property type="evidence" value="ECO:0007669"/>
    <property type="project" value="UniProtKB-KW"/>
</dbReference>
<gene>
    <name evidence="3" type="ORF">Tci_396764</name>
</gene>
<feature type="region of interest" description="Disordered" evidence="1">
    <location>
        <begin position="346"/>
        <end position="389"/>
    </location>
</feature>